<evidence type="ECO:0000256" key="6">
    <source>
        <dbReference type="ARBA" id="ARBA00022692"/>
    </source>
</evidence>
<accession>A0A4R6GF94</accession>
<dbReference type="PANTHER" id="PTHR36570">
    <property type="entry name" value="DISULFIDE BOND FORMATION PROTEIN B"/>
    <property type="match status" value="1"/>
</dbReference>
<feature type="topological domain" description="Periplasmic" evidence="14">
    <location>
        <begin position="25"/>
        <end position="42"/>
    </location>
</feature>
<dbReference type="OrthoDB" id="3711263at2"/>
<reference evidence="16 17" key="1">
    <citation type="submission" date="2019-03" db="EMBL/GenBank/DDBJ databases">
        <title>Genomic Encyclopedia of Type Strains, Phase IV (KMG-IV): sequencing the most valuable type-strain genomes for metagenomic binning, comparative biology and taxonomic classification.</title>
        <authorList>
            <person name="Goeker M."/>
        </authorList>
    </citation>
    <scope>NUCLEOTIDE SEQUENCE [LARGE SCALE GENOMIC DNA]</scope>
    <source>
        <strain evidence="16 17">DSM 18555</strain>
    </source>
</reference>
<proteinExistence type="inferred from homology"/>
<dbReference type="GO" id="GO:0005886">
    <property type="term" value="C:plasma membrane"/>
    <property type="evidence" value="ECO:0007669"/>
    <property type="project" value="UniProtKB-SubCell"/>
</dbReference>
<sequence length="163" mass="17551">MKKSKPVLLAVAFVSLALLAVALYLQHVENMQPCPLCVIQRYAFAAIAIICLIAAFRKEATAKIGAALAALVSLAGAGVAGWHIYIKAHPTVSCGIDPLETSLNTIPTAKLLPFLFQADGLCTTEYAPILGLSLPQWALVWFVVIAIFLLRTAFQKKSSYTSY</sequence>
<dbReference type="Pfam" id="PF02600">
    <property type="entry name" value="DsbB"/>
    <property type="match status" value="1"/>
</dbReference>
<evidence type="ECO:0000256" key="14">
    <source>
        <dbReference type="HAMAP-Rule" id="MF_00286"/>
    </source>
</evidence>
<dbReference type="HAMAP" id="MF_00286">
    <property type="entry name" value="DsbB"/>
    <property type="match status" value="1"/>
</dbReference>
<dbReference type="GO" id="GO:0006457">
    <property type="term" value="P:protein folding"/>
    <property type="evidence" value="ECO:0007669"/>
    <property type="project" value="InterPro"/>
</dbReference>
<evidence type="ECO:0000256" key="13">
    <source>
        <dbReference type="ARBA" id="ARBA00023284"/>
    </source>
</evidence>
<evidence type="ECO:0000313" key="17">
    <source>
        <dbReference type="Proteomes" id="UP000294737"/>
    </source>
</evidence>
<protein>
    <recommendedName>
        <fullName evidence="14">Disulfide bond formation protein B</fullName>
    </recommendedName>
    <alternativeName>
        <fullName evidence="14">Disulfide oxidoreductase</fullName>
    </alternativeName>
</protein>
<comment type="similarity">
    <text evidence="2 14">Belongs to the DsbB family.</text>
</comment>
<feature type="disulfide bond" description="Redox-active" evidence="14">
    <location>
        <begin position="34"/>
        <end position="37"/>
    </location>
</feature>
<dbReference type="GO" id="GO:0009055">
    <property type="term" value="F:electron transfer activity"/>
    <property type="evidence" value="ECO:0007669"/>
    <property type="project" value="UniProtKB-UniRule"/>
</dbReference>
<keyword evidence="5" id="KW-0997">Cell inner membrane</keyword>
<keyword evidence="17" id="KW-1185">Reference proteome</keyword>
<evidence type="ECO:0000256" key="15">
    <source>
        <dbReference type="SAM" id="Phobius"/>
    </source>
</evidence>
<dbReference type="EMBL" id="SNWF01000004">
    <property type="protein sequence ID" value="TDN93506.1"/>
    <property type="molecule type" value="Genomic_DNA"/>
</dbReference>
<evidence type="ECO:0000256" key="4">
    <source>
        <dbReference type="ARBA" id="ARBA00022475"/>
    </source>
</evidence>
<evidence type="ECO:0000256" key="9">
    <source>
        <dbReference type="ARBA" id="ARBA00023002"/>
    </source>
</evidence>
<evidence type="ECO:0000256" key="11">
    <source>
        <dbReference type="ARBA" id="ARBA00023157"/>
    </source>
</evidence>
<evidence type="ECO:0000256" key="5">
    <source>
        <dbReference type="ARBA" id="ARBA00022519"/>
    </source>
</evidence>
<evidence type="ECO:0000256" key="10">
    <source>
        <dbReference type="ARBA" id="ARBA00023136"/>
    </source>
</evidence>
<keyword evidence="10 14" id="KW-0472">Membrane</keyword>
<organism evidence="16 17">
    <name type="scientific">Herminiimonas fonticola</name>
    <dbReference type="NCBI Taxonomy" id="303380"/>
    <lineage>
        <taxon>Bacteria</taxon>
        <taxon>Pseudomonadati</taxon>
        <taxon>Pseudomonadota</taxon>
        <taxon>Betaproteobacteria</taxon>
        <taxon>Burkholderiales</taxon>
        <taxon>Oxalobacteraceae</taxon>
        <taxon>Herminiimonas</taxon>
    </lineage>
</organism>
<keyword evidence="11 14" id="KW-1015">Disulfide bond</keyword>
<dbReference type="NCBIfam" id="NF002552">
    <property type="entry name" value="PRK02110.1"/>
    <property type="match status" value="1"/>
</dbReference>
<dbReference type="InterPro" id="IPR050183">
    <property type="entry name" value="DsbB"/>
</dbReference>
<keyword evidence="3 14" id="KW-0813">Transport</keyword>
<dbReference type="InterPro" id="IPR023380">
    <property type="entry name" value="DsbB-like_sf"/>
</dbReference>
<dbReference type="Gene3D" id="1.20.1550.10">
    <property type="entry name" value="DsbB-like"/>
    <property type="match status" value="1"/>
</dbReference>
<evidence type="ECO:0000256" key="2">
    <source>
        <dbReference type="ARBA" id="ARBA00008823"/>
    </source>
</evidence>
<dbReference type="Proteomes" id="UP000294737">
    <property type="component" value="Unassembled WGS sequence"/>
</dbReference>
<feature type="topological domain" description="Cytoplasmic" evidence="14">
    <location>
        <begin position="1"/>
        <end position="7"/>
    </location>
</feature>
<keyword evidence="12 14" id="KW-0143">Chaperone</keyword>
<keyword evidence="8 14" id="KW-1133">Transmembrane helix</keyword>
<evidence type="ECO:0000256" key="1">
    <source>
        <dbReference type="ARBA" id="ARBA00004429"/>
    </source>
</evidence>
<comment type="subcellular location">
    <subcellularLocation>
        <location evidence="1">Cell inner membrane</location>
        <topology evidence="1">Multi-pass membrane protein</topology>
    </subcellularLocation>
    <subcellularLocation>
        <location evidence="14">Cell membrane</location>
        <topology evidence="14">Multi-pass membrane protein</topology>
    </subcellularLocation>
</comment>
<gene>
    <name evidence="14" type="primary">dsbB</name>
    <name evidence="16" type="ORF">EV677_0035</name>
</gene>
<evidence type="ECO:0000256" key="7">
    <source>
        <dbReference type="ARBA" id="ARBA00022982"/>
    </source>
</evidence>
<feature type="transmembrane region" description="Helical" evidence="15">
    <location>
        <begin position="64"/>
        <end position="85"/>
    </location>
</feature>
<comment type="caution">
    <text evidence="14">Lacks conserved residue(s) required for the propagation of feature annotation.</text>
</comment>
<dbReference type="PANTHER" id="PTHR36570:SF3">
    <property type="entry name" value="DISULFIDE BOND FORMATION PROTEIN B"/>
    <property type="match status" value="1"/>
</dbReference>
<dbReference type="AlphaFoldDB" id="A0A4R6GF94"/>
<keyword evidence="7 14" id="KW-0249">Electron transport</keyword>
<dbReference type="SUPFAM" id="SSF158442">
    <property type="entry name" value="DsbB-like"/>
    <property type="match status" value="1"/>
</dbReference>
<keyword evidence="9 14" id="KW-0560">Oxidoreductase</keyword>
<dbReference type="GO" id="GO:0015035">
    <property type="term" value="F:protein-disulfide reductase activity"/>
    <property type="evidence" value="ECO:0007669"/>
    <property type="project" value="UniProtKB-UniRule"/>
</dbReference>
<comment type="function">
    <text evidence="14">Required for disulfide bond formation in some periplasmic proteins. Acts by oxidizing the DsbA protein.</text>
</comment>
<comment type="caution">
    <text evidence="16">The sequence shown here is derived from an EMBL/GenBank/DDBJ whole genome shotgun (WGS) entry which is preliminary data.</text>
</comment>
<evidence type="ECO:0000256" key="12">
    <source>
        <dbReference type="ARBA" id="ARBA00023186"/>
    </source>
</evidence>
<feature type="transmembrane region" description="Helical" evidence="15">
    <location>
        <begin position="38"/>
        <end position="57"/>
    </location>
</feature>
<evidence type="ECO:0000256" key="8">
    <source>
        <dbReference type="ARBA" id="ARBA00022989"/>
    </source>
</evidence>
<keyword evidence="6 14" id="KW-0812">Transmembrane</keyword>
<evidence type="ECO:0000313" key="16">
    <source>
        <dbReference type="EMBL" id="TDN93506.1"/>
    </source>
</evidence>
<feature type="topological domain" description="Cytoplasmic" evidence="14">
    <location>
        <begin position="156"/>
        <end position="163"/>
    </location>
</feature>
<dbReference type="InterPro" id="IPR003752">
    <property type="entry name" value="DiS_bond_form_DsbB/BdbC"/>
</dbReference>
<dbReference type="InterPro" id="IPR022920">
    <property type="entry name" value="Disulphide_bond_form_DsbB"/>
</dbReference>
<name>A0A4R6GF94_9BURK</name>
<dbReference type="RefSeq" id="WP_112990239.1">
    <property type="nucleotide sequence ID" value="NZ_PTLZ01000001.1"/>
</dbReference>
<keyword evidence="4 14" id="KW-1003">Cell membrane</keyword>
<feature type="transmembrane region" description="Helical" evidence="15">
    <location>
        <begin position="134"/>
        <end position="154"/>
    </location>
</feature>
<evidence type="ECO:0000256" key="3">
    <source>
        <dbReference type="ARBA" id="ARBA00022448"/>
    </source>
</evidence>
<keyword evidence="13 14" id="KW-0676">Redox-active center</keyword>
<feature type="topological domain" description="Periplasmic" evidence="14">
    <location>
        <begin position="82"/>
        <end position="136"/>
    </location>
</feature>